<evidence type="ECO:0000313" key="3">
    <source>
        <dbReference type="Proteomes" id="UP001187315"/>
    </source>
</evidence>
<proteinExistence type="predicted"/>
<reference evidence="2" key="1">
    <citation type="submission" date="2023-08" db="EMBL/GenBank/DDBJ databases">
        <title>Pelteobagrus vachellii genome.</title>
        <authorList>
            <person name="Liu H."/>
        </authorList>
    </citation>
    <scope>NUCLEOTIDE SEQUENCE</scope>
    <source>
        <strain evidence="2">PRFRI_2022a</strain>
        <tissue evidence="2">Muscle</tissue>
    </source>
</reference>
<sequence>MARGGASGLVMCAQACGSDGLQITLRNKDAVNKVGFGMVSEVEEQQQEEEEEEEEEEQQQEVVWKE</sequence>
<evidence type="ECO:0000313" key="2">
    <source>
        <dbReference type="EMBL" id="KAK2821174.1"/>
    </source>
</evidence>
<gene>
    <name evidence="2" type="ORF">Q7C36_020517</name>
</gene>
<name>A0AA88IVZ8_TACVA</name>
<protein>
    <submittedName>
        <fullName evidence="2">Uncharacterized protein</fullName>
    </submittedName>
</protein>
<dbReference type="AlphaFoldDB" id="A0AA88IVZ8"/>
<feature type="region of interest" description="Disordered" evidence="1">
    <location>
        <begin position="39"/>
        <end position="66"/>
    </location>
</feature>
<accession>A0AA88IVZ8</accession>
<dbReference type="Proteomes" id="UP001187315">
    <property type="component" value="Unassembled WGS sequence"/>
</dbReference>
<feature type="compositionally biased region" description="Acidic residues" evidence="1">
    <location>
        <begin position="41"/>
        <end position="59"/>
    </location>
</feature>
<evidence type="ECO:0000256" key="1">
    <source>
        <dbReference type="SAM" id="MobiDB-lite"/>
    </source>
</evidence>
<comment type="caution">
    <text evidence="2">The sequence shown here is derived from an EMBL/GenBank/DDBJ whole genome shotgun (WGS) entry which is preliminary data.</text>
</comment>
<organism evidence="2 3">
    <name type="scientific">Tachysurus vachellii</name>
    <name type="common">Darkbarbel catfish</name>
    <name type="synonym">Pelteobagrus vachellii</name>
    <dbReference type="NCBI Taxonomy" id="175792"/>
    <lineage>
        <taxon>Eukaryota</taxon>
        <taxon>Metazoa</taxon>
        <taxon>Chordata</taxon>
        <taxon>Craniata</taxon>
        <taxon>Vertebrata</taxon>
        <taxon>Euteleostomi</taxon>
        <taxon>Actinopterygii</taxon>
        <taxon>Neopterygii</taxon>
        <taxon>Teleostei</taxon>
        <taxon>Ostariophysi</taxon>
        <taxon>Siluriformes</taxon>
        <taxon>Bagridae</taxon>
        <taxon>Tachysurus</taxon>
    </lineage>
</organism>
<dbReference type="EMBL" id="JAVHJS010000022">
    <property type="protein sequence ID" value="KAK2821174.1"/>
    <property type="molecule type" value="Genomic_DNA"/>
</dbReference>
<keyword evidence="3" id="KW-1185">Reference proteome</keyword>